<dbReference type="InterPro" id="IPR011010">
    <property type="entry name" value="DNA_brk_join_enz"/>
</dbReference>
<evidence type="ECO:0000313" key="4">
    <source>
        <dbReference type="EMBL" id="GAT45890.1"/>
    </source>
</evidence>
<reference evidence="4" key="1">
    <citation type="submission" date="2014-09" db="EMBL/GenBank/DDBJ databases">
        <title>Genome sequence of the luminous mushroom Mycena chlorophos for searching fungal bioluminescence genes.</title>
        <authorList>
            <person name="Tanaka Y."/>
            <person name="Kasuga D."/>
            <person name="Oba Y."/>
            <person name="Hase S."/>
            <person name="Sato K."/>
            <person name="Oba Y."/>
            <person name="Sakakibara Y."/>
        </authorList>
    </citation>
    <scope>NUCLEOTIDE SEQUENCE</scope>
</reference>
<evidence type="ECO:0008006" key="6">
    <source>
        <dbReference type="Google" id="ProtNLM"/>
    </source>
</evidence>
<sequence length="527" mass="57405">MSPSHASRRPLGLCSPYLAPTHNSSASSSTQTLPMPYPRRSLGLCHPALATSASAEPSRPTFAPADPSGSALPSPAPSPNPGSLASSSPCGAPPTAPNALVPYAVPRVSAVLPSQDPNVFVANVIAGSVLRAFPVRPRGRVQNTDDDIILSVFRPFVPAPMRFLTWITPFGIANIANHQYLPAADQAKARAAIINSLKSSSLSTYSAGPKRFTQYCDRAGIPEDLRMPAEPFLLCCFIADSIGKHGLPSAKNWLNGVAFWHHVNFAPWFGGEPCVKKVLRAVDKEKKFVRPPRGPILREHMLCLRSNLDLSSPRGAAFWALATAAFFGCRRLGELTIPSIKGFDSRYHASRSAPISRSAYDGRDFISIHLPWSKSTREAGVSLIIISTDDDLCPVRAWDNHVQVNHSPPPNTPIFAYRDDSSWKPIVKTSFLSFLSNLFRVAKLEQVFGHSFRVGGTLFWLTLGLEPEMVMKIGGWTSSCFLIYWRKLESVLPPAISRVLDKAFASFCARNGFEDEVDAEIGFIGAK</sequence>
<dbReference type="InterPro" id="IPR013762">
    <property type="entry name" value="Integrase-like_cat_sf"/>
</dbReference>
<name>A0ABQ0L3Z6_MYCCL</name>
<dbReference type="SUPFAM" id="SSF47823">
    <property type="entry name" value="lambda integrase-like, N-terminal domain"/>
    <property type="match status" value="1"/>
</dbReference>
<dbReference type="Proteomes" id="UP000815677">
    <property type="component" value="Unassembled WGS sequence"/>
</dbReference>
<dbReference type="InterPro" id="IPR010998">
    <property type="entry name" value="Integrase_recombinase_N"/>
</dbReference>
<proteinExistence type="predicted"/>
<evidence type="ECO:0000313" key="5">
    <source>
        <dbReference type="Proteomes" id="UP000815677"/>
    </source>
</evidence>
<evidence type="ECO:0000256" key="1">
    <source>
        <dbReference type="ARBA" id="ARBA00023125"/>
    </source>
</evidence>
<dbReference type="PANTHER" id="PTHR34605:SF3">
    <property type="entry name" value="P CELL-TYPE AGGLUTINATION PROTEIN MAP4-LIKE-RELATED"/>
    <property type="match status" value="1"/>
</dbReference>
<dbReference type="PANTHER" id="PTHR34605">
    <property type="entry name" value="PHAGE_INTEGRASE DOMAIN-CONTAINING PROTEIN"/>
    <property type="match status" value="1"/>
</dbReference>
<dbReference type="InterPro" id="IPR052925">
    <property type="entry name" value="Phage_Integrase-like_Recomb"/>
</dbReference>
<dbReference type="Gene3D" id="1.10.443.10">
    <property type="entry name" value="Intergrase catalytic core"/>
    <property type="match status" value="1"/>
</dbReference>
<evidence type="ECO:0000256" key="2">
    <source>
        <dbReference type="ARBA" id="ARBA00023172"/>
    </source>
</evidence>
<feature type="region of interest" description="Disordered" evidence="3">
    <location>
        <begin position="1"/>
        <end position="91"/>
    </location>
</feature>
<gene>
    <name evidence="4" type="ORF">MCHLO_03441</name>
</gene>
<keyword evidence="5" id="KW-1185">Reference proteome</keyword>
<dbReference type="Gene3D" id="1.10.150.130">
    <property type="match status" value="1"/>
</dbReference>
<feature type="compositionally biased region" description="Low complexity" evidence="3">
    <location>
        <begin position="63"/>
        <end position="73"/>
    </location>
</feature>
<protein>
    <recommendedName>
        <fullName evidence="6">DNA breaking-rejoining enzyme</fullName>
    </recommendedName>
</protein>
<dbReference type="SUPFAM" id="SSF56349">
    <property type="entry name" value="DNA breaking-rejoining enzymes"/>
    <property type="match status" value="1"/>
</dbReference>
<dbReference type="EMBL" id="DF841914">
    <property type="protein sequence ID" value="GAT45890.1"/>
    <property type="molecule type" value="Genomic_DNA"/>
</dbReference>
<keyword evidence="1" id="KW-0238">DNA-binding</keyword>
<accession>A0ABQ0L3Z6</accession>
<feature type="compositionally biased region" description="Polar residues" evidence="3">
    <location>
        <begin position="21"/>
        <end position="33"/>
    </location>
</feature>
<evidence type="ECO:0000256" key="3">
    <source>
        <dbReference type="SAM" id="MobiDB-lite"/>
    </source>
</evidence>
<organism evidence="4 5">
    <name type="scientific">Mycena chlorophos</name>
    <name type="common">Agaric fungus</name>
    <name type="synonym">Agaricus chlorophos</name>
    <dbReference type="NCBI Taxonomy" id="658473"/>
    <lineage>
        <taxon>Eukaryota</taxon>
        <taxon>Fungi</taxon>
        <taxon>Dikarya</taxon>
        <taxon>Basidiomycota</taxon>
        <taxon>Agaricomycotina</taxon>
        <taxon>Agaricomycetes</taxon>
        <taxon>Agaricomycetidae</taxon>
        <taxon>Agaricales</taxon>
        <taxon>Marasmiineae</taxon>
        <taxon>Mycenaceae</taxon>
        <taxon>Mycena</taxon>
    </lineage>
</organism>
<keyword evidence="2" id="KW-0233">DNA recombination</keyword>